<organism evidence="2 3">
    <name type="scientific">Methylorubrum extorquens (strain ATCC 14718 / DSM 1338 / JCM 2805 / NCIMB 9133 / AM1)</name>
    <name type="common">Methylobacterium extorquens</name>
    <dbReference type="NCBI Taxonomy" id="272630"/>
    <lineage>
        <taxon>Bacteria</taxon>
        <taxon>Pseudomonadati</taxon>
        <taxon>Pseudomonadota</taxon>
        <taxon>Alphaproteobacteria</taxon>
        <taxon>Hyphomicrobiales</taxon>
        <taxon>Methylobacteriaceae</taxon>
        <taxon>Methylorubrum</taxon>
    </lineage>
</organism>
<dbReference type="HOGENOM" id="CLU_1765865_0_0_5"/>
<reference evidence="2 3" key="1">
    <citation type="journal article" date="2009" name="PLoS ONE">
        <title>Methylobacterium genome sequences: a reference blueprint to investigate microbial metabolism of C1 compounds from natural and industrial sources.</title>
        <authorList>
            <person name="Vuilleumier S."/>
            <person name="Chistoserdova L."/>
            <person name="Lee M.-C."/>
            <person name="Bringel F."/>
            <person name="Lajus A."/>
            <person name="Zhou Y."/>
            <person name="Gourion B."/>
            <person name="Barbe V."/>
            <person name="Chang J."/>
            <person name="Cruveiller S."/>
            <person name="Dossat C."/>
            <person name="Gillett W."/>
            <person name="Gruffaz C."/>
            <person name="Haugen E."/>
            <person name="Hourcade E."/>
            <person name="Levy R."/>
            <person name="Mangenot S."/>
            <person name="Muller E."/>
            <person name="Nadalig T."/>
            <person name="Pagni M."/>
            <person name="Penny C."/>
            <person name="Peyraud R."/>
            <person name="Robinson D.G."/>
            <person name="Roche D."/>
            <person name="Rouy Z."/>
            <person name="Saenampechek C."/>
            <person name="Salvignol G."/>
            <person name="Vallenet D."/>
            <person name="Wu Z."/>
            <person name="Marx C.J."/>
            <person name="Vorholt J.A."/>
            <person name="Olson M.V."/>
            <person name="Kaul R."/>
            <person name="Weissenbach J."/>
            <person name="Medigue C."/>
            <person name="Lidstrom M.E."/>
        </authorList>
    </citation>
    <scope>NUCLEOTIDE SEQUENCE [LARGE SCALE GENOMIC DNA]</scope>
    <source>
        <strain evidence="3">ATCC 14718 / DSM 1338 / JCM 2805 / NCIMB 9133 / AM1</strain>
    </source>
</reference>
<sequence length="147" mass="16376">MTVVIGRDDGDLVARVDSRVAAGRVRVQDAQDLCHRRISGRAHRCCAPQGWARHPLVMPSGRAGLRRPRCCSALVGVALSQSESQRNIELIWLTGRLMPDFECGHDQACQAKERPRSHDRRRRAPDVEDEAAQPRADGVRDLYGSDL</sequence>
<keyword evidence="3" id="KW-1185">Reference proteome</keyword>
<accession>C5B645</accession>
<feature type="region of interest" description="Disordered" evidence="1">
    <location>
        <begin position="108"/>
        <end position="147"/>
    </location>
</feature>
<evidence type="ECO:0000256" key="1">
    <source>
        <dbReference type="SAM" id="MobiDB-lite"/>
    </source>
</evidence>
<gene>
    <name evidence="2" type="ordered locus">MexAM1_META2p1159</name>
</gene>
<dbReference type="EMBL" id="CP001511">
    <property type="protein sequence ID" value="ACS43927.1"/>
    <property type="molecule type" value="Genomic_DNA"/>
</dbReference>
<protein>
    <submittedName>
        <fullName evidence="2">Uncharacterized protein</fullName>
    </submittedName>
</protein>
<evidence type="ECO:0000313" key="2">
    <source>
        <dbReference type="EMBL" id="ACS43927.1"/>
    </source>
</evidence>
<evidence type="ECO:0000313" key="3">
    <source>
        <dbReference type="Proteomes" id="UP000009081"/>
    </source>
</evidence>
<geneLocation type="plasmid" evidence="2 3">
    <name>megaplasmid</name>
</geneLocation>
<dbReference type="Proteomes" id="UP000009081">
    <property type="component" value="Plasmid megaplasmid"/>
</dbReference>
<dbReference type="KEGG" id="mea:Mex_2p1159"/>
<name>C5B645_METEA</name>
<dbReference type="AlphaFoldDB" id="C5B645"/>
<proteinExistence type="predicted"/>
<keyword evidence="2" id="KW-0614">Plasmid</keyword>